<gene>
    <name evidence="1" type="ORF">A4R35_00315</name>
</gene>
<dbReference type="InterPro" id="IPR025639">
    <property type="entry name" value="DruA"/>
</dbReference>
<accession>A0A328VEI8</accession>
<organism evidence="1 2">
    <name type="scientific">Thermogemmatispora tikiterensis</name>
    <dbReference type="NCBI Taxonomy" id="1825093"/>
    <lineage>
        <taxon>Bacteria</taxon>
        <taxon>Bacillati</taxon>
        <taxon>Chloroflexota</taxon>
        <taxon>Ktedonobacteria</taxon>
        <taxon>Thermogemmatisporales</taxon>
        <taxon>Thermogemmatisporaceae</taxon>
        <taxon>Thermogemmatispora</taxon>
    </lineage>
</organism>
<evidence type="ECO:0000313" key="2">
    <source>
        <dbReference type="Proteomes" id="UP000248706"/>
    </source>
</evidence>
<dbReference type="EMBL" id="MCIF01000002">
    <property type="protein sequence ID" value="RAQ93953.1"/>
    <property type="molecule type" value="Genomic_DNA"/>
</dbReference>
<reference evidence="1 2" key="1">
    <citation type="submission" date="2016-08" db="EMBL/GenBank/DDBJ databases">
        <title>Analysis of Carbohydrate Active Enzymes in Thermogemmatispora T81 Reveals Carbohydrate Degradation Ability.</title>
        <authorList>
            <person name="Tomazini A."/>
            <person name="Lal S."/>
            <person name="Stott M."/>
            <person name="Henrissat B."/>
            <person name="Polikarpov I."/>
            <person name="Sparling R."/>
            <person name="Levin D.B."/>
        </authorList>
    </citation>
    <scope>NUCLEOTIDE SEQUENCE [LARGE SCALE GENOMIC DNA]</scope>
    <source>
        <strain evidence="1 2">T81</strain>
    </source>
</reference>
<dbReference type="Proteomes" id="UP000248706">
    <property type="component" value="Unassembled WGS sequence"/>
</dbReference>
<comment type="caution">
    <text evidence="1">The sequence shown here is derived from an EMBL/GenBank/DDBJ whole genome shotgun (WGS) entry which is preliminary data.</text>
</comment>
<keyword evidence="2" id="KW-1185">Reference proteome</keyword>
<dbReference type="Pfam" id="PF14236">
    <property type="entry name" value="DruA"/>
    <property type="match status" value="1"/>
</dbReference>
<evidence type="ECO:0000313" key="1">
    <source>
        <dbReference type="EMBL" id="RAQ93953.1"/>
    </source>
</evidence>
<proteinExistence type="predicted"/>
<dbReference type="AlphaFoldDB" id="A0A328VEI8"/>
<protein>
    <submittedName>
        <fullName evidence="1">Uncharacterized protein</fullName>
    </submittedName>
</protein>
<name>A0A328VEI8_9CHLR</name>
<sequence length="462" mass="53163">MENATASGLRGRLLARTACLCFFEQRHGFSRSEEAAFLWRGPPIRHEESNKTFPFLLQQGKLLSILSHKITAWDRASALGTDRMEQQRDALRRQVLAEIERLQALEAQNPKETYRSWHAQAVQRELARQQYWIRATYPKYEHFFANGSDLSPQSIRPILLEVVEEWQADLFRLARLTWSLPFTRGYGRRLRFLIMDASNEKLIGILALQSPPLDFPVRDRLFAYAPGRKVELVNQTMDIFTLGALPPYNRLLGGKLVALAAVSDEVRLAYERKYTGRLTQLEQRALPARLVALTTTSAFGRSSLYNRLSYRGQVIAYSIGYTEGYGSFHFAPLYPTLCAFLEEQGRYHSGGFGTGPRITWQNVTRALDALGLPRQLLRHGIKREAFLFPLISNLQAYFEGQDSEPHYYQRPFAELAAWWRERWLLGRAARVDGWHRWNRQEILAMLTTVERSAKHGTADSPI</sequence>